<dbReference type="Pfam" id="PF07627">
    <property type="entry name" value="PSCyt3"/>
    <property type="match status" value="1"/>
</dbReference>
<sequence>MPTIFKFAAPLAFVSALLANEDTRVEFETFLENNCYECHDDLDTEADLDLMNLEFDPTSKENKATWERVFRKVHSGDMPPGKRRKPDKTELEDFLGKLREPLLESDLADILENGRVRSRRLTREEYQYSLQDILAIDIPLIDLLTADAEEGFTTTAASQQLSSFHLSSYMDAADLALEEAFSRAIGDDHAFKQWFGRKALTQGIERANYRGPQRTKTGIVSWPIGIQFGGRMMATKVPEAGWYDVTVHNVRGINCGEDGAVWAVLNSTSGNSDDPIQHRVGLVEATPEARDLTFRAWIKKDYGMLLIPAEGDQKRLSTFNRKPGYESYSGRDLAKEGFNGVAFTGISVNRVQQNGTRDEVLSKIAPGLSVQELVDGPETPEKHLERLIGDFARRTFRQPTSPDVLEPYVKISLGAYEEGNTFSDSLRRGYQAILCSPYFLTFVEEPGMLDDHAIAARLSYLLWKSVPDGELSSLADEGRLSDPAVLSSQVDRMLADEKSGRFIASFTDQWLELRDINATQPDPRRFRIFDPVLQDSMVEETRLFFRELVMRDLSVENFLESDFTFANTRLARHYGIAFEKLKSGQGIQKIALDKDSRSGLLTQGAIMKVTADGSVSSPVLRGVFVNERILGHHIDPPPPNTPAIEPDTRGAVSIRDQLEKHKSSSSCASCHVKIDPAGFALEEFDPVGQLRDFYGRVNESAKVDSSGITPDGEEFSNYHEWKEIQLSKPEHLARAFASQITTYATGADIRFSDDEILNKITAQSRKNNYGIRTIIKEMITSPLFLRK</sequence>
<dbReference type="Pfam" id="PF07631">
    <property type="entry name" value="PSD4"/>
    <property type="match status" value="1"/>
</dbReference>
<dbReference type="Pfam" id="PF07626">
    <property type="entry name" value="PSD3"/>
    <property type="match status" value="1"/>
</dbReference>
<dbReference type="EMBL" id="JBHUIT010000003">
    <property type="protein sequence ID" value="MFD2256164.1"/>
    <property type="molecule type" value="Genomic_DNA"/>
</dbReference>
<evidence type="ECO:0000313" key="7">
    <source>
        <dbReference type="EMBL" id="MFD2256164.1"/>
    </source>
</evidence>
<evidence type="ECO:0000259" key="1">
    <source>
        <dbReference type="Pfam" id="PF07624"/>
    </source>
</evidence>
<reference evidence="8" key="1">
    <citation type="journal article" date="2019" name="Int. J. Syst. Evol. Microbiol.">
        <title>The Global Catalogue of Microorganisms (GCM) 10K type strain sequencing project: providing services to taxonomists for standard genome sequencing and annotation.</title>
        <authorList>
            <consortium name="The Broad Institute Genomics Platform"/>
            <consortium name="The Broad Institute Genome Sequencing Center for Infectious Disease"/>
            <person name="Wu L."/>
            <person name="Ma J."/>
        </authorList>
    </citation>
    <scope>NUCLEOTIDE SEQUENCE [LARGE SCALE GENOMIC DNA]</scope>
    <source>
        <strain evidence="8">CGMCC 4.7106</strain>
    </source>
</reference>
<dbReference type="RefSeq" id="WP_386819152.1">
    <property type="nucleotide sequence ID" value="NZ_JBHUIT010000003.1"/>
</dbReference>
<evidence type="ECO:0000259" key="5">
    <source>
        <dbReference type="Pfam" id="PF07635"/>
    </source>
</evidence>
<evidence type="ECO:0000313" key="8">
    <source>
        <dbReference type="Proteomes" id="UP001597375"/>
    </source>
</evidence>
<proteinExistence type="predicted"/>
<dbReference type="InterPro" id="IPR013036">
    <property type="entry name" value="DUF1587"/>
</dbReference>
<feature type="domain" description="DUF1585" evidence="1">
    <location>
        <begin position="711"/>
        <end position="784"/>
    </location>
</feature>
<dbReference type="InterPro" id="IPR011478">
    <property type="entry name" value="DUF1585"/>
</dbReference>
<dbReference type="InterPro" id="IPR013039">
    <property type="entry name" value="DUF1588"/>
</dbReference>
<comment type="caution">
    <text evidence="7">The sequence shown here is derived from an EMBL/GenBank/DDBJ whole genome shotgun (WGS) entry which is preliminary data.</text>
</comment>
<dbReference type="Pfam" id="PF07635">
    <property type="entry name" value="PSCyt1"/>
    <property type="match status" value="1"/>
</dbReference>
<keyword evidence="8" id="KW-1185">Reference proteome</keyword>
<feature type="domain" description="DUF1595" evidence="6">
    <location>
        <begin position="385"/>
        <end position="444"/>
    </location>
</feature>
<dbReference type="Pfam" id="PF07637">
    <property type="entry name" value="PSD5"/>
    <property type="match status" value="1"/>
</dbReference>
<name>A0ABW5D727_9BACT</name>
<feature type="domain" description="DUF1588" evidence="3">
    <location>
        <begin position="597"/>
        <end position="692"/>
    </location>
</feature>
<accession>A0ABW5D727</accession>
<dbReference type="InterPro" id="IPR011429">
    <property type="entry name" value="Cyt_c_Planctomycete-type"/>
</dbReference>
<evidence type="ECO:0000259" key="2">
    <source>
        <dbReference type="Pfam" id="PF07626"/>
    </source>
</evidence>
<dbReference type="Pfam" id="PF07624">
    <property type="entry name" value="PSD2"/>
    <property type="match status" value="1"/>
</dbReference>
<feature type="domain" description="DUF1587" evidence="2">
    <location>
        <begin position="119"/>
        <end position="181"/>
    </location>
</feature>
<protein>
    <submittedName>
        <fullName evidence="7">DUF1592 domain-containing protein</fullName>
    </submittedName>
</protein>
<evidence type="ECO:0000259" key="4">
    <source>
        <dbReference type="Pfam" id="PF07631"/>
    </source>
</evidence>
<dbReference type="Proteomes" id="UP001597375">
    <property type="component" value="Unassembled WGS sequence"/>
</dbReference>
<gene>
    <name evidence="7" type="ORF">ACFSSA_05725</name>
</gene>
<evidence type="ECO:0000259" key="6">
    <source>
        <dbReference type="Pfam" id="PF07637"/>
    </source>
</evidence>
<organism evidence="7 8">
    <name type="scientific">Luteolibacter algae</name>
    <dbReference type="NCBI Taxonomy" id="454151"/>
    <lineage>
        <taxon>Bacteria</taxon>
        <taxon>Pseudomonadati</taxon>
        <taxon>Verrucomicrobiota</taxon>
        <taxon>Verrucomicrobiia</taxon>
        <taxon>Verrucomicrobiales</taxon>
        <taxon>Verrucomicrobiaceae</taxon>
        <taxon>Luteolibacter</taxon>
    </lineage>
</organism>
<feature type="domain" description="DUF1592" evidence="4">
    <location>
        <begin position="449"/>
        <end position="576"/>
    </location>
</feature>
<dbReference type="InterPro" id="IPR013043">
    <property type="entry name" value="DUF1595"/>
</dbReference>
<evidence type="ECO:0000259" key="3">
    <source>
        <dbReference type="Pfam" id="PF07627"/>
    </source>
</evidence>
<dbReference type="InterPro" id="IPR013042">
    <property type="entry name" value="DUF1592"/>
</dbReference>
<feature type="domain" description="Cytochrome C Planctomycete-type" evidence="5">
    <location>
        <begin position="35"/>
        <end position="80"/>
    </location>
</feature>